<dbReference type="GO" id="GO:0030246">
    <property type="term" value="F:carbohydrate binding"/>
    <property type="evidence" value="ECO:0007669"/>
    <property type="project" value="InterPro"/>
</dbReference>
<proteinExistence type="predicted"/>
<dbReference type="Gene3D" id="2.60.40.1120">
    <property type="entry name" value="Carboxypeptidase-like, regulatory domain"/>
    <property type="match status" value="2"/>
</dbReference>
<feature type="region of interest" description="Disordered" evidence="1">
    <location>
        <begin position="495"/>
        <end position="526"/>
    </location>
</feature>
<dbReference type="InterPro" id="IPR013784">
    <property type="entry name" value="Carb-bd-like_fold"/>
</dbReference>
<name>A0A2M7G7A6_9BACT</name>
<dbReference type="Proteomes" id="UP000231019">
    <property type="component" value="Unassembled WGS sequence"/>
</dbReference>
<evidence type="ECO:0008006" key="4">
    <source>
        <dbReference type="Google" id="ProtNLM"/>
    </source>
</evidence>
<evidence type="ECO:0000313" key="2">
    <source>
        <dbReference type="EMBL" id="PIW17576.1"/>
    </source>
</evidence>
<feature type="region of interest" description="Disordered" evidence="1">
    <location>
        <begin position="286"/>
        <end position="321"/>
    </location>
</feature>
<dbReference type="InterPro" id="IPR008969">
    <property type="entry name" value="CarboxyPept-like_regulatory"/>
</dbReference>
<dbReference type="Pfam" id="PF13620">
    <property type="entry name" value="CarboxypepD_reg"/>
    <property type="match status" value="1"/>
</dbReference>
<organism evidence="2 3">
    <name type="scientific">bacterium (Candidatus Blackallbacteria) CG17_big_fil_post_rev_8_21_14_2_50_48_46</name>
    <dbReference type="NCBI Taxonomy" id="2014261"/>
    <lineage>
        <taxon>Bacteria</taxon>
        <taxon>Candidatus Blackallbacteria</taxon>
    </lineage>
</organism>
<protein>
    <recommendedName>
        <fullName evidence="4">PEGA domain-containing protein</fullName>
    </recommendedName>
</protein>
<feature type="compositionally biased region" description="Pro residues" evidence="1">
    <location>
        <begin position="499"/>
        <end position="526"/>
    </location>
</feature>
<feature type="compositionally biased region" description="Low complexity" evidence="1">
    <location>
        <begin position="299"/>
        <end position="317"/>
    </location>
</feature>
<comment type="caution">
    <text evidence="2">The sequence shown here is derived from an EMBL/GenBank/DDBJ whole genome shotgun (WGS) entry which is preliminary data.</text>
</comment>
<evidence type="ECO:0000313" key="3">
    <source>
        <dbReference type="Proteomes" id="UP000231019"/>
    </source>
</evidence>
<accession>A0A2M7G7A6</accession>
<dbReference type="SUPFAM" id="SSF49452">
    <property type="entry name" value="Starch-binding domain-like"/>
    <property type="match status" value="1"/>
</dbReference>
<gene>
    <name evidence="2" type="ORF">COW36_08760</name>
</gene>
<dbReference type="EMBL" id="PFFQ01000023">
    <property type="protein sequence ID" value="PIW17576.1"/>
    <property type="molecule type" value="Genomic_DNA"/>
</dbReference>
<evidence type="ECO:0000256" key="1">
    <source>
        <dbReference type="SAM" id="MobiDB-lite"/>
    </source>
</evidence>
<reference evidence="2 3" key="1">
    <citation type="submission" date="2017-09" db="EMBL/GenBank/DDBJ databases">
        <title>Depth-based differentiation of microbial function through sediment-hosted aquifers and enrichment of novel symbionts in the deep terrestrial subsurface.</title>
        <authorList>
            <person name="Probst A.J."/>
            <person name="Ladd B."/>
            <person name="Jarett J.K."/>
            <person name="Geller-Mcgrath D.E."/>
            <person name="Sieber C.M."/>
            <person name="Emerson J.B."/>
            <person name="Anantharaman K."/>
            <person name="Thomas B.C."/>
            <person name="Malmstrom R."/>
            <person name="Stieglmeier M."/>
            <person name="Klingl A."/>
            <person name="Woyke T."/>
            <person name="Ryan C.M."/>
            <person name="Banfield J.F."/>
        </authorList>
    </citation>
    <scope>NUCLEOTIDE SEQUENCE [LARGE SCALE GENOMIC DNA]</scope>
    <source>
        <strain evidence="2">CG17_big_fil_post_rev_8_21_14_2_50_48_46</strain>
    </source>
</reference>
<dbReference type="AlphaFoldDB" id="A0A2M7G7A6"/>
<sequence>MNCCVSRNLSPMPVPMQLLPTVRNLLQKFRLRMLNKTSGLLLATALTLTVNLPVGAAEAPNGKAPHKAVNPALWGYSGLLNVPTAEVMPNGSYSGNLRYFPLNSGLSGSAMISLFDNLELGLVFGAPPASGFASMAGSLKYRLISQDQGAPVSLALGASLLGLDSGNSYVPGNSLFLTLSRSFYLPLEKGSLHIANLHGGFMGDLKGARLVGGLEVPVMDYGRFKLEYMGSLNDLSSQAFNFGLSFTPWPFLNLDIGLMQMPGRTFWDRDFVIGIGYSGNFGLTPHTAPSPVSSPSPSPQVSSTPTPQSSATPPSQVEVQPQALKKGSFRIRVIDKVDQKSLSGANIRLSSPDLVLRLNAHTDPVGEARYLHVPSGAYEVEIMKEGWYSESRFISVQDNRETFMEITLTQRTGRVSGRVIMPDGNPVSDQSSKLELTDSRGTLIKENKPEANGSYLLADILPGKYTLTLFYQGRISSRKELEISPGTVNVHEFIVEGPAPTPSPPEPSAVPPSPLPTPVPANSAPPPAKQVVSAVIEGQVKDASGAALSGVRLKLENDDLMVITLSSPEGKYTFREIPAGVFRLSLNKQGFKTRVFQITITRTESLKHDFDMQKEE</sequence>
<dbReference type="SUPFAM" id="SSF49464">
    <property type="entry name" value="Carboxypeptidase regulatory domain-like"/>
    <property type="match status" value="2"/>
</dbReference>